<dbReference type="EMBL" id="KN827923">
    <property type="protein sequence ID" value="KIK75699.1"/>
    <property type="molecule type" value="Genomic_DNA"/>
</dbReference>
<organism evidence="2 3">
    <name type="scientific">Paxillus rubicundulus Ve08.2h10</name>
    <dbReference type="NCBI Taxonomy" id="930991"/>
    <lineage>
        <taxon>Eukaryota</taxon>
        <taxon>Fungi</taxon>
        <taxon>Dikarya</taxon>
        <taxon>Basidiomycota</taxon>
        <taxon>Agaricomycotina</taxon>
        <taxon>Agaricomycetes</taxon>
        <taxon>Agaricomycetidae</taxon>
        <taxon>Boletales</taxon>
        <taxon>Paxilineae</taxon>
        <taxon>Paxillaceae</taxon>
        <taxon>Paxillus</taxon>
    </lineage>
</organism>
<gene>
    <name evidence="2" type="ORF">PAXRUDRAFT_171962</name>
</gene>
<feature type="compositionally biased region" description="Polar residues" evidence="1">
    <location>
        <begin position="97"/>
        <end position="106"/>
    </location>
</feature>
<dbReference type="AlphaFoldDB" id="A0A0D0D6D9"/>
<keyword evidence="3" id="KW-1185">Reference proteome</keyword>
<name>A0A0D0D6D9_9AGAM</name>
<evidence type="ECO:0000313" key="2">
    <source>
        <dbReference type="EMBL" id="KIK75699.1"/>
    </source>
</evidence>
<evidence type="ECO:0000256" key="1">
    <source>
        <dbReference type="SAM" id="MobiDB-lite"/>
    </source>
</evidence>
<feature type="region of interest" description="Disordered" evidence="1">
    <location>
        <begin position="94"/>
        <end position="116"/>
    </location>
</feature>
<evidence type="ECO:0000313" key="3">
    <source>
        <dbReference type="Proteomes" id="UP000054538"/>
    </source>
</evidence>
<reference evidence="3" key="2">
    <citation type="submission" date="2015-01" db="EMBL/GenBank/DDBJ databases">
        <title>Evolutionary Origins and Diversification of the Mycorrhizal Mutualists.</title>
        <authorList>
            <consortium name="DOE Joint Genome Institute"/>
            <consortium name="Mycorrhizal Genomics Consortium"/>
            <person name="Kohler A."/>
            <person name="Kuo A."/>
            <person name="Nagy L.G."/>
            <person name="Floudas D."/>
            <person name="Copeland A."/>
            <person name="Barry K.W."/>
            <person name="Cichocki N."/>
            <person name="Veneault-Fourrey C."/>
            <person name="LaButti K."/>
            <person name="Lindquist E.A."/>
            <person name="Lipzen A."/>
            <person name="Lundell T."/>
            <person name="Morin E."/>
            <person name="Murat C."/>
            <person name="Riley R."/>
            <person name="Ohm R."/>
            <person name="Sun H."/>
            <person name="Tunlid A."/>
            <person name="Henrissat B."/>
            <person name="Grigoriev I.V."/>
            <person name="Hibbett D.S."/>
            <person name="Martin F."/>
        </authorList>
    </citation>
    <scope>NUCLEOTIDE SEQUENCE [LARGE SCALE GENOMIC DNA]</scope>
    <source>
        <strain evidence="3">Ve08.2h10</strain>
    </source>
</reference>
<sequence>MPDPFKTSSKVRLSCVLEICRQLVKQDKKVMKEREESAEAMDVYEIQLASTPSMKSIELAMLLGSPSMASSQRGSSTWLSHGLQIQQSQIQLRLDASSASPRSTELQRLALARKSH</sequence>
<dbReference type="HOGENOM" id="CLU_2097603_0_0_1"/>
<proteinExistence type="predicted"/>
<reference evidence="2 3" key="1">
    <citation type="submission" date="2014-04" db="EMBL/GenBank/DDBJ databases">
        <authorList>
            <consortium name="DOE Joint Genome Institute"/>
            <person name="Kuo A."/>
            <person name="Kohler A."/>
            <person name="Jargeat P."/>
            <person name="Nagy L.G."/>
            <person name="Floudas D."/>
            <person name="Copeland A."/>
            <person name="Barry K.W."/>
            <person name="Cichocki N."/>
            <person name="Veneault-Fourrey C."/>
            <person name="LaButti K."/>
            <person name="Lindquist E.A."/>
            <person name="Lipzen A."/>
            <person name="Lundell T."/>
            <person name="Morin E."/>
            <person name="Murat C."/>
            <person name="Sun H."/>
            <person name="Tunlid A."/>
            <person name="Henrissat B."/>
            <person name="Grigoriev I.V."/>
            <person name="Hibbett D.S."/>
            <person name="Martin F."/>
            <person name="Nordberg H.P."/>
            <person name="Cantor M.N."/>
            <person name="Hua S.X."/>
        </authorList>
    </citation>
    <scope>NUCLEOTIDE SEQUENCE [LARGE SCALE GENOMIC DNA]</scope>
    <source>
        <strain evidence="2 3">Ve08.2h10</strain>
    </source>
</reference>
<protein>
    <submittedName>
        <fullName evidence="2">Unplaced genomic scaffold scaffold_3101, whole genome shotgun sequence</fullName>
    </submittedName>
</protein>
<dbReference type="InParanoid" id="A0A0D0D6D9"/>
<dbReference type="Proteomes" id="UP000054538">
    <property type="component" value="Unassembled WGS sequence"/>
</dbReference>
<accession>A0A0D0D6D9</accession>